<proteinExistence type="predicted"/>
<evidence type="ECO:0000313" key="2">
    <source>
        <dbReference type="Proteomes" id="UP001348641"/>
    </source>
</evidence>
<gene>
    <name evidence="1" type="ORF">Q8A49_12580</name>
</gene>
<comment type="caution">
    <text evidence="1">The sequence shown here is derived from an EMBL/GenBank/DDBJ whole genome shotgun (WGS) entry which is preliminary data.</text>
</comment>
<reference evidence="1 2" key="1">
    <citation type="submission" date="2023-07" db="EMBL/GenBank/DDBJ databases">
        <authorList>
            <person name="Girao M."/>
            <person name="Carvalho M.F."/>
        </authorList>
    </citation>
    <scope>NUCLEOTIDE SEQUENCE [LARGE SCALE GENOMIC DNA]</scope>
    <source>
        <strain evidence="1 2">66/93</strain>
    </source>
</reference>
<organism evidence="1 2">
    <name type="scientific">Nocardiopsis tropica</name>
    <dbReference type="NCBI Taxonomy" id="109330"/>
    <lineage>
        <taxon>Bacteria</taxon>
        <taxon>Bacillati</taxon>
        <taxon>Actinomycetota</taxon>
        <taxon>Actinomycetes</taxon>
        <taxon>Streptosporangiales</taxon>
        <taxon>Nocardiopsidaceae</taxon>
        <taxon>Nocardiopsis</taxon>
    </lineage>
</organism>
<dbReference type="RefSeq" id="WP_330158470.1">
    <property type="nucleotide sequence ID" value="NZ_BAAAJA010000008.1"/>
</dbReference>
<dbReference type="Proteomes" id="UP001348641">
    <property type="component" value="Unassembled WGS sequence"/>
</dbReference>
<protein>
    <submittedName>
        <fullName evidence="1">Uncharacterized protein</fullName>
    </submittedName>
</protein>
<evidence type="ECO:0000313" key="1">
    <source>
        <dbReference type="EMBL" id="MEE2051328.1"/>
    </source>
</evidence>
<dbReference type="EMBL" id="JAUUCC010000027">
    <property type="protein sequence ID" value="MEE2051328.1"/>
    <property type="molecule type" value="Genomic_DNA"/>
</dbReference>
<sequence>MTHVHAHVTTGFEKRKETLKGGTPFILYWNRSDMGIFYPVGLFGGTGGDKYDFNYKDGVAPGSVLQFRFDTAEDELTETKLEDTNLQFRRGRTGSWERAVQRKGSDFYIAAQGSDNSMVGIKEAKVYDDQIRFALRMDIAGKGDSWISADDNTGSIRMRDDSNRRAHLVALRRGDNADDATGGYDAKFYPMSWAELIDEIK</sequence>
<accession>A0ABU7KPV3</accession>
<name>A0ABU7KPV3_9ACTN</name>